<organism evidence="2 3">
    <name type="scientific">Neurospora hispaniola</name>
    <dbReference type="NCBI Taxonomy" id="588809"/>
    <lineage>
        <taxon>Eukaryota</taxon>
        <taxon>Fungi</taxon>
        <taxon>Dikarya</taxon>
        <taxon>Ascomycota</taxon>
        <taxon>Pezizomycotina</taxon>
        <taxon>Sordariomycetes</taxon>
        <taxon>Sordariomycetidae</taxon>
        <taxon>Sordariales</taxon>
        <taxon>Sordariaceae</taxon>
        <taxon>Neurospora</taxon>
    </lineage>
</organism>
<comment type="caution">
    <text evidence="2">The sequence shown here is derived from an EMBL/GenBank/DDBJ whole genome shotgun (WGS) entry which is preliminary data.</text>
</comment>
<gene>
    <name evidence="2" type="ORF">B0T23DRAFT_205267</name>
</gene>
<protein>
    <submittedName>
        <fullName evidence="2">Uncharacterized protein</fullName>
    </submittedName>
</protein>
<dbReference type="GeneID" id="87871080"/>
<reference evidence="2 3" key="1">
    <citation type="journal article" date="2023" name="Mol. Phylogenet. Evol.">
        <title>Genome-scale phylogeny and comparative genomics of the fungal order Sordariales.</title>
        <authorList>
            <person name="Hensen N."/>
            <person name="Bonometti L."/>
            <person name="Westerberg I."/>
            <person name="Brannstrom I.O."/>
            <person name="Guillou S."/>
            <person name="Cros-Aarteil S."/>
            <person name="Calhoun S."/>
            <person name="Haridas S."/>
            <person name="Kuo A."/>
            <person name="Mondo S."/>
            <person name="Pangilinan J."/>
            <person name="Riley R."/>
            <person name="LaButti K."/>
            <person name="Andreopoulos B."/>
            <person name="Lipzen A."/>
            <person name="Chen C."/>
            <person name="Yan M."/>
            <person name="Daum C."/>
            <person name="Ng V."/>
            <person name="Clum A."/>
            <person name="Steindorff A."/>
            <person name="Ohm R.A."/>
            <person name="Martin F."/>
            <person name="Silar P."/>
            <person name="Natvig D.O."/>
            <person name="Lalanne C."/>
            <person name="Gautier V."/>
            <person name="Ament-Velasquez S.L."/>
            <person name="Kruys A."/>
            <person name="Hutchinson M.I."/>
            <person name="Powell A.J."/>
            <person name="Barry K."/>
            <person name="Miller A.N."/>
            <person name="Grigoriev I.V."/>
            <person name="Debuchy R."/>
            <person name="Gladieux P."/>
            <person name="Hiltunen Thoren M."/>
            <person name="Johannesson H."/>
        </authorList>
    </citation>
    <scope>NUCLEOTIDE SEQUENCE [LARGE SCALE GENOMIC DNA]</scope>
    <source>
        <strain evidence="2 3">FGSC 10403</strain>
    </source>
</reference>
<evidence type="ECO:0000313" key="2">
    <source>
        <dbReference type="EMBL" id="KAK3487403.1"/>
    </source>
</evidence>
<dbReference type="Proteomes" id="UP001285908">
    <property type="component" value="Unassembled WGS sequence"/>
</dbReference>
<feature type="compositionally biased region" description="Basic and acidic residues" evidence="1">
    <location>
        <begin position="1"/>
        <end position="15"/>
    </location>
</feature>
<accession>A0AAJ0I154</accession>
<sequence>MLSSRREEPSTERPGEWNLTGVGGSHTKIGQPWTWTLMSNLIPLPEVKIGIAFEDDLELYLKLNIKMNTAST</sequence>
<evidence type="ECO:0000313" key="3">
    <source>
        <dbReference type="Proteomes" id="UP001285908"/>
    </source>
</evidence>
<feature type="region of interest" description="Disordered" evidence="1">
    <location>
        <begin position="1"/>
        <end position="25"/>
    </location>
</feature>
<dbReference type="EMBL" id="JAULSX010000007">
    <property type="protein sequence ID" value="KAK3487403.1"/>
    <property type="molecule type" value="Genomic_DNA"/>
</dbReference>
<evidence type="ECO:0000256" key="1">
    <source>
        <dbReference type="SAM" id="MobiDB-lite"/>
    </source>
</evidence>
<proteinExistence type="predicted"/>
<keyword evidence="3" id="KW-1185">Reference proteome</keyword>
<dbReference type="RefSeq" id="XP_062689530.1">
    <property type="nucleotide sequence ID" value="XM_062833458.1"/>
</dbReference>
<name>A0AAJ0I154_9PEZI</name>
<dbReference type="AlphaFoldDB" id="A0AAJ0I154"/>